<dbReference type="InterPro" id="IPR006103">
    <property type="entry name" value="Glyco_hydro_2_cat"/>
</dbReference>
<reference evidence="8 9" key="1">
    <citation type="journal article" date="2020" name="G3 (Bethesda)">
        <title>Improved Reference Genome for Cyclotella cryptica CCMP332, a Model for Cell Wall Morphogenesis, Salinity Adaptation, and Lipid Production in Diatoms (Bacillariophyta).</title>
        <authorList>
            <person name="Roberts W.R."/>
            <person name="Downey K.M."/>
            <person name="Ruck E.C."/>
            <person name="Traller J.C."/>
            <person name="Alverson A.J."/>
        </authorList>
    </citation>
    <scope>NUCLEOTIDE SEQUENCE [LARGE SCALE GENOMIC DNA]</scope>
    <source>
        <strain evidence="8 9">CCMP332</strain>
    </source>
</reference>
<dbReference type="InterPro" id="IPR011013">
    <property type="entry name" value="Gal_mutarotase_sf_dom"/>
</dbReference>
<evidence type="ECO:0000256" key="6">
    <source>
        <dbReference type="ARBA" id="ARBA00032230"/>
    </source>
</evidence>
<protein>
    <recommendedName>
        <fullName evidence="3">beta-galactosidase</fullName>
        <ecNumber evidence="3">3.2.1.23</ecNumber>
    </recommendedName>
    <alternativeName>
        <fullName evidence="6">Lactase</fullName>
    </alternativeName>
</protein>
<dbReference type="SUPFAM" id="SSF49303">
    <property type="entry name" value="beta-Galactosidase/glucuronidase domain"/>
    <property type="match status" value="2"/>
</dbReference>
<evidence type="ECO:0000256" key="3">
    <source>
        <dbReference type="ARBA" id="ARBA00012756"/>
    </source>
</evidence>
<evidence type="ECO:0000256" key="2">
    <source>
        <dbReference type="ARBA" id="ARBA00007401"/>
    </source>
</evidence>
<dbReference type="EMBL" id="JABMIG020000025">
    <property type="protein sequence ID" value="KAL3801629.1"/>
    <property type="molecule type" value="Genomic_DNA"/>
</dbReference>
<dbReference type="SMART" id="SM01038">
    <property type="entry name" value="Bgal_small_N"/>
    <property type="match status" value="1"/>
</dbReference>
<dbReference type="Pfam" id="PF02836">
    <property type="entry name" value="Glyco_hydro_2_C"/>
    <property type="match status" value="1"/>
</dbReference>
<keyword evidence="5" id="KW-0326">Glycosidase</keyword>
<dbReference type="FunFam" id="3.20.20.80:FF:000018">
    <property type="entry name" value="Beta-galactosidase"/>
    <property type="match status" value="1"/>
</dbReference>
<feature type="domain" description="Beta galactosidase small chain/" evidence="7">
    <location>
        <begin position="942"/>
        <end position="1277"/>
    </location>
</feature>
<dbReference type="EC" id="3.2.1.23" evidence="3"/>
<dbReference type="Pfam" id="PF16353">
    <property type="entry name" value="LacZ_4"/>
    <property type="match status" value="1"/>
</dbReference>
<dbReference type="Gene3D" id="2.70.98.10">
    <property type="match status" value="1"/>
</dbReference>
<dbReference type="InterPro" id="IPR006101">
    <property type="entry name" value="Glyco_hydro_2"/>
</dbReference>
<dbReference type="Gene3D" id="2.60.120.260">
    <property type="entry name" value="Galactose-binding domain-like"/>
    <property type="match status" value="1"/>
</dbReference>
<dbReference type="GO" id="GO:0004565">
    <property type="term" value="F:beta-galactosidase activity"/>
    <property type="evidence" value="ECO:0007669"/>
    <property type="project" value="UniProtKB-EC"/>
</dbReference>
<dbReference type="SUPFAM" id="SSF49785">
    <property type="entry name" value="Galactose-binding domain-like"/>
    <property type="match status" value="2"/>
</dbReference>
<dbReference type="Pfam" id="PF02929">
    <property type="entry name" value="Bgal_small_N"/>
    <property type="match status" value="1"/>
</dbReference>
<keyword evidence="9" id="KW-1185">Reference proteome</keyword>
<dbReference type="SUPFAM" id="SSF74650">
    <property type="entry name" value="Galactose mutarotase-like"/>
    <property type="match status" value="1"/>
</dbReference>
<evidence type="ECO:0000256" key="5">
    <source>
        <dbReference type="ARBA" id="ARBA00023295"/>
    </source>
</evidence>
<dbReference type="Pfam" id="PF02837">
    <property type="entry name" value="Glyco_hydro_2_N"/>
    <property type="match status" value="2"/>
</dbReference>
<dbReference type="InterPro" id="IPR036156">
    <property type="entry name" value="Beta-gal/glucu_dom_sf"/>
</dbReference>
<comment type="catalytic activity">
    <reaction evidence="1">
        <text>Hydrolysis of terminal non-reducing beta-D-galactose residues in beta-D-galactosides.</text>
        <dbReference type="EC" id="3.2.1.23"/>
    </reaction>
</comment>
<evidence type="ECO:0000259" key="7">
    <source>
        <dbReference type="SMART" id="SM01038"/>
    </source>
</evidence>
<evidence type="ECO:0000313" key="9">
    <source>
        <dbReference type="Proteomes" id="UP001516023"/>
    </source>
</evidence>
<comment type="similarity">
    <text evidence="2">Belongs to the glycosyl hydrolase 2 family.</text>
</comment>
<dbReference type="Gene3D" id="2.60.40.10">
    <property type="entry name" value="Immunoglobulins"/>
    <property type="match status" value="2"/>
</dbReference>
<dbReference type="PANTHER" id="PTHR46323">
    <property type="entry name" value="BETA-GALACTOSIDASE"/>
    <property type="match status" value="1"/>
</dbReference>
<proteinExistence type="inferred from homology"/>
<dbReference type="InterPro" id="IPR006104">
    <property type="entry name" value="Glyco_hydro_2_N"/>
</dbReference>
<dbReference type="InterPro" id="IPR014718">
    <property type="entry name" value="GH-type_carb-bd"/>
</dbReference>
<dbReference type="PRINTS" id="PR00132">
    <property type="entry name" value="GLHYDRLASE2"/>
</dbReference>
<dbReference type="PANTHER" id="PTHR46323:SF2">
    <property type="entry name" value="BETA-GALACTOSIDASE"/>
    <property type="match status" value="1"/>
</dbReference>
<sequence>MNLLDLNDCYGSHAAPLVLDDNPNIHHARSSTPNIWENPSVTGIHRLPPHSRSVASMAEDYCRYKQQCREGMSIRPCVCLDSSALESRVSNDDHDVTSSTGWRFRLFCNPCSIPLDYILPKAREKELVFCENKVSIPHNWTMMPCHRRPVSDVVSNANTNSDSSSDIPKCGCQISDPPRYTNVRMPFSTLYPHVPIDNPSGVYRLEFSLNACQWTNNSSNDCSSGTTFDQRVILHFGAVESCFFVYLNARFVGMGKDSRLPSEFDVTAFLKCNCCRCTDEAVGSSNMDNGKGKNGDNDLSTTNNILTVIVLKWSDGSFLEQQDHWRGMGGIHRSVFLYSIPREAYIEDVFCRATIAKANEEISQGKTYPLKWKGLIRVDARIGRGPNTRVEGRDIYYNENIKCLRSARSDNTEVEYRMLFQLYDRNDVAIFDKPLDVTDPEATCLTEVNLRSNLISFAANVPGNIMAWSDEAPNLYRLEATLVRVVKQDEIESFHSIDTFHTKIGFRSIEITNRQLLINGEPVLIKGVNRHDHSPTRGKAVSRDEIRSDLILMKEHNFNAIRTAHYPNDPYLCDLADELGMYVVDEANIECHGHYDMVCRENTFAAAMLDRVQRMVVRDQNHPCIIGFSLGNEAGFAMNHTMLYGWIKGYDDSRFVQYEGANRPKWGQLPHVYDRKDSVLGTDVICPMYATIDEMIEWADVTAPQLNEQRPLILCEYAHAMGNSSGSLYDYWQVIKSRHGLQGGFIWDWIDQGVLERDDNGKFWFAYGGDYGDIPHDANFNINGMIGPDRQPHPAMIEFKKIAQPVDFELERRGGEAIIRVSNRRYFTTLDDLKATWTLKADGFLCDKGTFNLFGVPPQTNSEQRIDLSKVITLPNDVEVHLDIKAISIDDDSEVAFDQLMVQKGGSTSSIRSRIYHACKHIARKTDGNPNIELNRTNEGLSFSANDYELQVSHTAVELTYSSKIDGTIMDGLRVNLFRAGTDNDGVKQFGVQLRDPSKPLGKWLSMGLDFLGFEAIEVSSRHVNVPVLDNDLVEYPTAVTKARIVGLPGRKIYTGIAIAENVTQSQPVFLGDLEQSVTMLRDGSLFIDVKVKLKESIADLPRVGVELSIPVRLDETCFFANGPHENYPDRQFSAHAGVYEETVPETLDCYVVPQEQGSRTGLRWLFVSEKQSHRGPEALKKATVTPSDSLEKVLENKTGFLIVPCDKDLLFHVSRYSDAEIFAARHVNELTPSSTKSLYVRLDAAQRGLGTGSCGPQTLPKYHVNGGSYRIAFWLKPVGSSQRRGTQ</sequence>
<dbReference type="InterPro" id="IPR050347">
    <property type="entry name" value="Bact_Beta-galactosidase"/>
</dbReference>
<keyword evidence="4" id="KW-0378">Hydrolase</keyword>
<evidence type="ECO:0000313" key="8">
    <source>
        <dbReference type="EMBL" id="KAL3801629.1"/>
    </source>
</evidence>
<dbReference type="InterPro" id="IPR004199">
    <property type="entry name" value="B-gal_small/dom_5"/>
</dbReference>
<name>A0ABD3QNQ6_9STRA</name>
<dbReference type="SUPFAM" id="SSF51445">
    <property type="entry name" value="(Trans)glycosidases"/>
    <property type="match status" value="1"/>
</dbReference>
<evidence type="ECO:0000256" key="4">
    <source>
        <dbReference type="ARBA" id="ARBA00022801"/>
    </source>
</evidence>
<organism evidence="8 9">
    <name type="scientific">Cyclotella cryptica</name>
    <dbReference type="NCBI Taxonomy" id="29204"/>
    <lineage>
        <taxon>Eukaryota</taxon>
        <taxon>Sar</taxon>
        <taxon>Stramenopiles</taxon>
        <taxon>Ochrophyta</taxon>
        <taxon>Bacillariophyta</taxon>
        <taxon>Coscinodiscophyceae</taxon>
        <taxon>Thalassiosirophycidae</taxon>
        <taxon>Stephanodiscales</taxon>
        <taxon>Stephanodiscaceae</taxon>
        <taxon>Cyclotella</taxon>
    </lineage>
</organism>
<gene>
    <name evidence="8" type="ORF">HJC23_013134</name>
</gene>
<dbReference type="InterPro" id="IPR032312">
    <property type="entry name" value="LacZ_4"/>
</dbReference>
<evidence type="ECO:0000256" key="1">
    <source>
        <dbReference type="ARBA" id="ARBA00001412"/>
    </source>
</evidence>
<dbReference type="Gene3D" id="3.20.20.80">
    <property type="entry name" value="Glycosidases"/>
    <property type="match status" value="1"/>
</dbReference>
<dbReference type="InterPro" id="IPR017853">
    <property type="entry name" value="GH"/>
</dbReference>
<accession>A0ABD3QNQ6</accession>
<dbReference type="Proteomes" id="UP001516023">
    <property type="component" value="Unassembled WGS sequence"/>
</dbReference>
<dbReference type="InterPro" id="IPR013783">
    <property type="entry name" value="Ig-like_fold"/>
</dbReference>
<comment type="caution">
    <text evidence="8">The sequence shown here is derived from an EMBL/GenBank/DDBJ whole genome shotgun (WGS) entry which is preliminary data.</text>
</comment>
<dbReference type="InterPro" id="IPR008979">
    <property type="entry name" value="Galactose-bd-like_sf"/>
</dbReference>